<keyword evidence="3" id="KW-0813">Transport</keyword>
<dbReference type="SUPFAM" id="SSF144083">
    <property type="entry name" value="Magnesium transport protein CorA, transmembrane region"/>
    <property type="match status" value="1"/>
</dbReference>
<dbReference type="PANTHER" id="PTHR47685">
    <property type="entry name" value="MAGNESIUM TRANSPORT PROTEIN CORA"/>
    <property type="match status" value="1"/>
</dbReference>
<dbReference type="InterPro" id="IPR045863">
    <property type="entry name" value="CorA_TM1_TM2"/>
</dbReference>
<evidence type="ECO:0000256" key="7">
    <source>
        <dbReference type="ARBA" id="ARBA00022989"/>
    </source>
</evidence>
<dbReference type="GO" id="GO:0005886">
    <property type="term" value="C:plasma membrane"/>
    <property type="evidence" value="ECO:0007669"/>
    <property type="project" value="UniProtKB-SubCell"/>
</dbReference>
<dbReference type="GO" id="GO:0015095">
    <property type="term" value="F:magnesium ion transmembrane transporter activity"/>
    <property type="evidence" value="ECO:0007669"/>
    <property type="project" value="TreeGrafter"/>
</dbReference>
<sequence length="322" mass="35180">MLHAFTAGKRGLARMGQETPMAPGSQIAHALWIDLYRPLDSQIAAVEGLGIEVPTLADMEEIEISNRLYRENGSDFMTVVLPGQTPDGRHISGPVTFILTAERLVTVRHHAPRSFETYPERADRSTAGCTSPERIFLGLIEEIVARQADLLEGIGRGLDSVSVHVLGDASPDELQHALGEVGRQGELLGRIRLALLTLERALSFYDQTLATHPQGKDLHTIIKGQIRDIGSLAVHGDFLSSRVSLSVDATLGMINLAQNTTVRIVSVVAALFMPPTLIASMYGMNFAAMPELDKPWGYPFAIGLMIASALGTWAFFKWKDWL</sequence>
<keyword evidence="9 12" id="KW-0472">Membrane</keyword>
<dbReference type="SUPFAM" id="SSF143865">
    <property type="entry name" value="CorA soluble domain-like"/>
    <property type="match status" value="1"/>
</dbReference>
<keyword evidence="7 12" id="KW-1133">Transmembrane helix</keyword>
<keyword evidence="14" id="KW-1185">Reference proteome</keyword>
<evidence type="ECO:0000256" key="6">
    <source>
        <dbReference type="ARBA" id="ARBA00022842"/>
    </source>
</evidence>
<evidence type="ECO:0000256" key="10">
    <source>
        <dbReference type="ARBA" id="ARBA00034269"/>
    </source>
</evidence>
<dbReference type="FunFam" id="1.20.58.340:FF:000004">
    <property type="entry name" value="Magnesium transport protein CorA"/>
    <property type="match status" value="1"/>
</dbReference>
<evidence type="ECO:0000256" key="12">
    <source>
        <dbReference type="SAM" id="Phobius"/>
    </source>
</evidence>
<comment type="similarity">
    <text evidence="2">Belongs to the CorA metal ion transporter (MIT) (TC 1.A.35) family.</text>
</comment>
<evidence type="ECO:0000256" key="9">
    <source>
        <dbReference type="ARBA" id="ARBA00023136"/>
    </source>
</evidence>
<proteinExistence type="inferred from homology"/>
<dbReference type="GO" id="GO:0015087">
    <property type="term" value="F:cobalt ion transmembrane transporter activity"/>
    <property type="evidence" value="ECO:0007669"/>
    <property type="project" value="TreeGrafter"/>
</dbReference>
<protein>
    <submittedName>
        <fullName evidence="13">Magnesium transporter</fullName>
    </submittedName>
</protein>
<accession>A0A3S4MJD7</accession>
<gene>
    <name evidence="13" type="ORF">EOW66_04385</name>
</gene>
<dbReference type="PANTHER" id="PTHR47685:SF1">
    <property type="entry name" value="MAGNESIUM TRANSPORT PROTEIN CORA"/>
    <property type="match status" value="1"/>
</dbReference>
<comment type="subcellular location">
    <subcellularLocation>
        <location evidence="1">Cell membrane</location>
        <topology evidence="1">Multi-pass membrane protein</topology>
    </subcellularLocation>
</comment>
<keyword evidence="6" id="KW-0460">Magnesium</keyword>
<keyword evidence="5 12" id="KW-0812">Transmembrane</keyword>
<evidence type="ECO:0000256" key="2">
    <source>
        <dbReference type="ARBA" id="ARBA00009765"/>
    </source>
</evidence>
<dbReference type="Proteomes" id="UP000288071">
    <property type="component" value="Unassembled WGS sequence"/>
</dbReference>
<dbReference type="AlphaFoldDB" id="A0A3S4MJD7"/>
<comment type="catalytic activity">
    <reaction evidence="10">
        <text>Mg(2+)(in) = Mg(2+)(out)</text>
        <dbReference type="Rhea" id="RHEA:29827"/>
        <dbReference type="ChEBI" id="CHEBI:18420"/>
    </reaction>
</comment>
<feature type="transmembrane region" description="Helical" evidence="12">
    <location>
        <begin position="296"/>
        <end position="316"/>
    </location>
</feature>
<dbReference type="InterPro" id="IPR045861">
    <property type="entry name" value="CorA_cytoplasmic_dom"/>
</dbReference>
<evidence type="ECO:0000313" key="14">
    <source>
        <dbReference type="Proteomes" id="UP000288071"/>
    </source>
</evidence>
<evidence type="ECO:0000256" key="5">
    <source>
        <dbReference type="ARBA" id="ARBA00022692"/>
    </source>
</evidence>
<dbReference type="Gene3D" id="1.20.58.340">
    <property type="entry name" value="Magnesium transport protein CorA, transmembrane region"/>
    <property type="match status" value="1"/>
</dbReference>
<evidence type="ECO:0000256" key="1">
    <source>
        <dbReference type="ARBA" id="ARBA00004651"/>
    </source>
</evidence>
<comment type="caution">
    <text evidence="13">The sequence shown here is derived from an EMBL/GenBank/DDBJ whole genome shotgun (WGS) entry which is preliminary data.</text>
</comment>
<feature type="transmembrane region" description="Helical" evidence="12">
    <location>
        <begin position="262"/>
        <end position="284"/>
    </location>
</feature>
<dbReference type="InterPro" id="IPR002523">
    <property type="entry name" value="MgTranspt_CorA/ZnTranspt_ZntB"/>
</dbReference>
<dbReference type="RefSeq" id="WP_113899445.1">
    <property type="nucleotide sequence ID" value="NZ_JBHSOM010000016.1"/>
</dbReference>
<evidence type="ECO:0000313" key="13">
    <source>
        <dbReference type="EMBL" id="RWR53861.1"/>
    </source>
</evidence>
<dbReference type="GO" id="GO:0015099">
    <property type="term" value="F:nickel cation transmembrane transporter activity"/>
    <property type="evidence" value="ECO:0007669"/>
    <property type="project" value="TreeGrafter"/>
</dbReference>
<keyword evidence="4" id="KW-1003">Cell membrane</keyword>
<evidence type="ECO:0000256" key="4">
    <source>
        <dbReference type="ARBA" id="ARBA00022475"/>
    </source>
</evidence>
<dbReference type="Pfam" id="PF01544">
    <property type="entry name" value="CorA"/>
    <property type="match status" value="1"/>
</dbReference>
<dbReference type="CDD" id="cd12837">
    <property type="entry name" value="EcCorA-like_u1"/>
    <property type="match status" value="1"/>
</dbReference>
<keyword evidence="8" id="KW-0406">Ion transport</keyword>
<evidence type="ECO:0000256" key="3">
    <source>
        <dbReference type="ARBA" id="ARBA00022448"/>
    </source>
</evidence>
<name>A0A3S4MJD7_9RHOB</name>
<comment type="function">
    <text evidence="11">Mediates influx of magnesium ions. Alternates between open and closed states. Activated by low cytoplasmic Mg(2+) levels. Inactive when cytoplasmic Mg(2+) levels are high.</text>
</comment>
<evidence type="ECO:0000256" key="8">
    <source>
        <dbReference type="ARBA" id="ARBA00023065"/>
    </source>
</evidence>
<evidence type="ECO:0000256" key="11">
    <source>
        <dbReference type="ARBA" id="ARBA00045497"/>
    </source>
</evidence>
<reference evidence="13" key="1">
    <citation type="submission" date="2019-01" db="EMBL/GenBank/DDBJ databases">
        <title>Sinorhodobacter populi sp. nov. isolated from the symptomatic bark tissue of Populus euramericana canker.</title>
        <authorList>
            <person name="Xu G."/>
        </authorList>
    </citation>
    <scope>NUCLEOTIDE SEQUENCE [LARGE SCALE GENOMIC DNA]</scope>
    <source>
        <strain evidence="13">CGMCC 1.12963</strain>
    </source>
</reference>
<reference evidence="13" key="2">
    <citation type="submission" date="2019-01" db="EMBL/GenBank/DDBJ databases">
        <authorList>
            <person name="Li Y."/>
        </authorList>
    </citation>
    <scope>NUCLEOTIDE SEQUENCE [LARGE SCALE GENOMIC DNA]</scope>
    <source>
        <strain evidence="13">CGMCC 1.12963</strain>
    </source>
</reference>
<dbReference type="InterPro" id="IPR050829">
    <property type="entry name" value="CorA_MIT"/>
</dbReference>
<organism evidence="13 14">
    <name type="scientific">Paenirhodobacter huangdaonensis</name>
    <dbReference type="NCBI Taxonomy" id="2501515"/>
    <lineage>
        <taxon>Bacteria</taxon>
        <taxon>Pseudomonadati</taxon>
        <taxon>Pseudomonadota</taxon>
        <taxon>Alphaproteobacteria</taxon>
        <taxon>Rhodobacterales</taxon>
        <taxon>Rhodobacter group</taxon>
        <taxon>Paenirhodobacter</taxon>
    </lineage>
</organism>
<dbReference type="EMBL" id="SAVA01000002">
    <property type="protein sequence ID" value="RWR53861.1"/>
    <property type="molecule type" value="Genomic_DNA"/>
</dbReference>